<organism evidence="1 2">
    <name type="scientific">Pedobacter montanisoli</name>
    <dbReference type="NCBI Taxonomy" id="2923277"/>
    <lineage>
        <taxon>Bacteria</taxon>
        <taxon>Pseudomonadati</taxon>
        <taxon>Bacteroidota</taxon>
        <taxon>Sphingobacteriia</taxon>
        <taxon>Sphingobacteriales</taxon>
        <taxon>Sphingobacteriaceae</taxon>
        <taxon>Pedobacter</taxon>
    </lineage>
</organism>
<dbReference type="EMBL" id="JALGBH010000002">
    <property type="protein sequence ID" value="MCJ0742828.1"/>
    <property type="molecule type" value="Genomic_DNA"/>
</dbReference>
<sequence>MLSCFGIYFRLHLLLGHTGVFGKIAGHHRSPKCIVFGKVPFVHLPLVGILAEHQLVKCIIHHIFPALAGQLLLYKPPPAIVTVAVDVAVKNWLCLGKARDILSVLVYRRGQYVAQVTVAVVHVIGAQAPGMGLPGPFQYYAAFLVLEFFHGPCIAIGLLPVLVLADGLIKFTGLVSGGIRTIIGTVQCPELYLSIGIGAITCFYAVVIGSARSGLPACARGSLLQYPVQRARFEYGLDVGIGRLCCTSVPAAAGLVEQALVGYPGRLIAAVGSGLLGIGQVFFHLPAQGIILEYLYQVPARGTPLPLHRLQRTAQPVKILDTAVGLAYGQPVQ</sequence>
<gene>
    <name evidence="1" type="ORF">MMF97_08910</name>
</gene>
<evidence type="ECO:0000313" key="1">
    <source>
        <dbReference type="EMBL" id="MCJ0742828.1"/>
    </source>
</evidence>
<proteinExistence type="predicted"/>
<protein>
    <submittedName>
        <fullName evidence="1">Uncharacterized protein</fullName>
    </submittedName>
</protein>
<evidence type="ECO:0000313" key="2">
    <source>
        <dbReference type="Proteomes" id="UP001165460"/>
    </source>
</evidence>
<keyword evidence="2" id="KW-1185">Reference proteome</keyword>
<name>A0ABS9ZX03_9SPHI</name>
<dbReference type="Proteomes" id="UP001165460">
    <property type="component" value="Unassembled WGS sequence"/>
</dbReference>
<comment type="caution">
    <text evidence="1">The sequence shown here is derived from an EMBL/GenBank/DDBJ whole genome shotgun (WGS) entry which is preliminary data.</text>
</comment>
<reference evidence="1" key="1">
    <citation type="submission" date="2022-03" db="EMBL/GenBank/DDBJ databases">
        <authorList>
            <person name="Woo C.Y."/>
        </authorList>
    </citation>
    <scope>NUCLEOTIDE SEQUENCE</scope>
    <source>
        <strain evidence="1">CYS-01</strain>
    </source>
</reference>
<accession>A0ABS9ZX03</accession>